<evidence type="ECO:0000313" key="11">
    <source>
        <dbReference type="EMBL" id="CAG5080208.1"/>
    </source>
</evidence>
<dbReference type="RefSeq" id="WP_213483568.1">
    <property type="nucleotide sequence ID" value="NZ_CAJRAY010000018.1"/>
</dbReference>
<evidence type="ECO:0000259" key="10">
    <source>
        <dbReference type="Pfam" id="PF25198"/>
    </source>
</evidence>
<proteinExistence type="inferred from homology"/>
<organism evidence="11 12">
    <name type="scientific">Thermobacillus xylanilyticus</name>
    <dbReference type="NCBI Taxonomy" id="76633"/>
    <lineage>
        <taxon>Bacteria</taxon>
        <taxon>Bacillati</taxon>
        <taxon>Bacillota</taxon>
        <taxon>Bacilli</taxon>
        <taxon>Bacillales</taxon>
        <taxon>Paenibacillaceae</taxon>
        <taxon>Thermobacillus</taxon>
    </lineage>
</organism>
<dbReference type="Proteomes" id="UP000681526">
    <property type="component" value="Unassembled WGS sequence"/>
</dbReference>
<name>A0ABN7RL59_THEXY</name>
<evidence type="ECO:0000256" key="5">
    <source>
        <dbReference type="ARBA" id="ARBA00023136"/>
    </source>
</evidence>
<sequence length="402" mass="45592">MNSLISRYRAWLLVPCLALTSLSLAGCWDRTEVNDLALVTAAGIDRAGENAVELTVQVFVPRAGGGSQLGQPGSAAGDERSVVRSAKGKTIAEAMAKLQERFPRRIFWGHAEVFIIGEKVARTGIREYVDFFLRFSQPREHADIFVCKGEAKKVLELIPPLERHQAEVLRELSESKVSLHVTLKDLAEMLVGDAGDAALPYLTTLPPPVGKGQQHTIAYIAGTAVFRDDRMIGTLNQQKTRGLMWLRDEIKFSVVTLSPEEADGFISFYLLRSRTKWLPRIEGDRWSMTVEITTEDDVVENTTSLDLLDPEVTRALEAELEREIVRRIELTLKQVQQEMKVDIVGFAEIFHRRYPREWRKVQDRWDEKFPEVEVRVEVDAKILRPGVSGSMITRPKDERRNR</sequence>
<feature type="domain" description="Spore germination protein N-terminal" evidence="10">
    <location>
        <begin position="29"/>
        <end position="203"/>
    </location>
</feature>
<feature type="chain" id="PRO_5046888962" evidence="8">
    <location>
        <begin position="26"/>
        <end position="402"/>
    </location>
</feature>
<evidence type="ECO:0000259" key="9">
    <source>
        <dbReference type="Pfam" id="PF05504"/>
    </source>
</evidence>
<keyword evidence="3" id="KW-0309">Germination</keyword>
<gene>
    <name evidence="11" type="primary">txxe 303-gerKC</name>
    <name evidence="11" type="ORF">TXXE_04020</name>
</gene>
<evidence type="ECO:0000256" key="8">
    <source>
        <dbReference type="SAM" id="SignalP"/>
    </source>
</evidence>
<protein>
    <submittedName>
        <fullName evidence="11">Spore germination protein KC</fullName>
    </submittedName>
</protein>
<dbReference type="EMBL" id="CAJRAY010000018">
    <property type="protein sequence ID" value="CAG5080208.1"/>
    <property type="molecule type" value="Genomic_DNA"/>
</dbReference>
<evidence type="ECO:0000256" key="7">
    <source>
        <dbReference type="ARBA" id="ARBA00023288"/>
    </source>
</evidence>
<dbReference type="PROSITE" id="PS51257">
    <property type="entry name" value="PROKAR_LIPOPROTEIN"/>
    <property type="match status" value="1"/>
</dbReference>
<keyword evidence="12" id="KW-1185">Reference proteome</keyword>
<evidence type="ECO:0000256" key="6">
    <source>
        <dbReference type="ARBA" id="ARBA00023139"/>
    </source>
</evidence>
<keyword evidence="4 8" id="KW-0732">Signal</keyword>
<dbReference type="Gene3D" id="6.20.190.10">
    <property type="entry name" value="Nutrient germinant receptor protein C, domain 1"/>
    <property type="match status" value="1"/>
</dbReference>
<dbReference type="Pfam" id="PF25198">
    <property type="entry name" value="Spore_GerAC_N"/>
    <property type="match status" value="1"/>
</dbReference>
<dbReference type="PANTHER" id="PTHR35789">
    <property type="entry name" value="SPORE GERMINATION PROTEIN B3"/>
    <property type="match status" value="1"/>
</dbReference>
<accession>A0ABN7RL59</accession>
<evidence type="ECO:0000256" key="4">
    <source>
        <dbReference type="ARBA" id="ARBA00022729"/>
    </source>
</evidence>
<feature type="signal peptide" evidence="8">
    <location>
        <begin position="1"/>
        <end position="25"/>
    </location>
</feature>
<dbReference type="InterPro" id="IPR008844">
    <property type="entry name" value="Spore_GerAC-like"/>
</dbReference>
<dbReference type="InterPro" id="IPR057336">
    <property type="entry name" value="GerAC_N"/>
</dbReference>
<comment type="similarity">
    <text evidence="2">Belongs to the GerABKC lipoprotein family.</text>
</comment>
<comment type="caution">
    <text evidence="11">The sequence shown here is derived from an EMBL/GenBank/DDBJ whole genome shotgun (WGS) entry which is preliminary data.</text>
</comment>
<dbReference type="PANTHER" id="PTHR35789:SF1">
    <property type="entry name" value="SPORE GERMINATION PROTEIN B3"/>
    <property type="match status" value="1"/>
</dbReference>
<keyword evidence="5" id="KW-0472">Membrane</keyword>
<evidence type="ECO:0000256" key="2">
    <source>
        <dbReference type="ARBA" id="ARBA00007886"/>
    </source>
</evidence>
<dbReference type="InterPro" id="IPR046953">
    <property type="entry name" value="Spore_GerAC-like_C"/>
</dbReference>
<evidence type="ECO:0000256" key="3">
    <source>
        <dbReference type="ARBA" id="ARBA00022544"/>
    </source>
</evidence>
<keyword evidence="6" id="KW-0564">Palmitate</keyword>
<comment type="subcellular location">
    <subcellularLocation>
        <location evidence="1">Membrane</location>
        <topology evidence="1">Lipid-anchor</topology>
    </subcellularLocation>
</comment>
<dbReference type="Pfam" id="PF05504">
    <property type="entry name" value="Spore_GerAC"/>
    <property type="match status" value="1"/>
</dbReference>
<evidence type="ECO:0000313" key="12">
    <source>
        <dbReference type="Proteomes" id="UP000681526"/>
    </source>
</evidence>
<dbReference type="Gene3D" id="3.30.300.210">
    <property type="entry name" value="Nutrient germinant receptor protein C, domain 3"/>
    <property type="match status" value="1"/>
</dbReference>
<feature type="domain" description="Spore germination GerAC-like C-terminal" evidence="9">
    <location>
        <begin position="222"/>
        <end position="386"/>
    </location>
</feature>
<dbReference type="NCBIfam" id="TIGR02887">
    <property type="entry name" value="spore_ger_x_C"/>
    <property type="match status" value="1"/>
</dbReference>
<reference evidence="11 12" key="1">
    <citation type="submission" date="2021-04" db="EMBL/GenBank/DDBJ databases">
        <authorList>
            <person name="Rakotoarivonina H."/>
        </authorList>
    </citation>
    <scope>NUCLEOTIDE SEQUENCE [LARGE SCALE GENOMIC DNA]</scope>
    <source>
        <strain evidence="11 12">XE</strain>
    </source>
</reference>
<keyword evidence="7" id="KW-0449">Lipoprotein</keyword>
<evidence type="ECO:0000256" key="1">
    <source>
        <dbReference type="ARBA" id="ARBA00004635"/>
    </source>
</evidence>
<dbReference type="InterPro" id="IPR038501">
    <property type="entry name" value="Spore_GerAC_C_sf"/>
</dbReference>